<dbReference type="AlphaFoldDB" id="A0AAX2UJW6"/>
<gene>
    <name evidence="15" type="primary">pbpC</name>
    <name evidence="15" type="ORF">FDW42_06440</name>
</gene>
<dbReference type="InterPro" id="IPR050396">
    <property type="entry name" value="Glycosyltr_51/Transpeptidase"/>
</dbReference>
<dbReference type="InterPro" id="IPR001264">
    <property type="entry name" value="Glyco_trans_51"/>
</dbReference>
<evidence type="ECO:0000256" key="7">
    <source>
        <dbReference type="ARBA" id="ARBA00022679"/>
    </source>
</evidence>
<evidence type="ECO:0000256" key="1">
    <source>
        <dbReference type="ARBA" id="ARBA00004752"/>
    </source>
</evidence>
<protein>
    <recommendedName>
        <fullName evidence="10">peptidoglycan glycosyltransferase</fullName>
        <ecNumber evidence="10">2.4.99.28</ecNumber>
    </recommendedName>
</protein>
<keyword evidence="9" id="KW-0511">Multifunctional enzyme</keyword>
<evidence type="ECO:0000259" key="14">
    <source>
        <dbReference type="Pfam" id="PF06832"/>
    </source>
</evidence>
<dbReference type="Pfam" id="PF06832">
    <property type="entry name" value="BiPBP_C"/>
    <property type="match status" value="1"/>
</dbReference>
<dbReference type="EC" id="2.4.99.28" evidence="10"/>
<dbReference type="RefSeq" id="WP_082198968.1">
    <property type="nucleotide sequence ID" value="NZ_CP020478.1"/>
</dbReference>
<dbReference type="NCBIfam" id="TIGR02073">
    <property type="entry name" value="PBP_1c"/>
    <property type="match status" value="1"/>
</dbReference>
<keyword evidence="8" id="KW-0378">Hydrolase</keyword>
<dbReference type="GO" id="GO:0004180">
    <property type="term" value="F:carboxypeptidase activity"/>
    <property type="evidence" value="ECO:0007669"/>
    <property type="project" value="UniProtKB-KW"/>
</dbReference>
<comment type="similarity">
    <text evidence="2">In the C-terminal section; belongs to the transpeptidase family.</text>
</comment>
<comment type="catalytic activity">
    <reaction evidence="11">
        <text>[GlcNAc-(1-&gt;4)-Mur2Ac(oyl-L-Ala-gamma-D-Glu-L-Lys-D-Ala-D-Ala)](n)-di-trans,octa-cis-undecaprenyl diphosphate + beta-D-GlcNAc-(1-&gt;4)-Mur2Ac(oyl-L-Ala-gamma-D-Glu-L-Lys-D-Ala-D-Ala)-di-trans,octa-cis-undecaprenyl diphosphate = [GlcNAc-(1-&gt;4)-Mur2Ac(oyl-L-Ala-gamma-D-Glu-L-Lys-D-Ala-D-Ala)](n+1)-di-trans,octa-cis-undecaprenyl diphosphate + di-trans,octa-cis-undecaprenyl diphosphate + H(+)</text>
        <dbReference type="Rhea" id="RHEA:23708"/>
        <dbReference type="Rhea" id="RHEA-COMP:9602"/>
        <dbReference type="Rhea" id="RHEA-COMP:9603"/>
        <dbReference type="ChEBI" id="CHEBI:15378"/>
        <dbReference type="ChEBI" id="CHEBI:58405"/>
        <dbReference type="ChEBI" id="CHEBI:60033"/>
        <dbReference type="ChEBI" id="CHEBI:78435"/>
        <dbReference type="EC" id="2.4.99.28"/>
    </reaction>
</comment>
<dbReference type="Proteomes" id="UP000306813">
    <property type="component" value="Unassembled WGS sequence"/>
</dbReference>
<sequence>MRLLLCFLAICLAFVNYFYFSFDEKRLLSDFEKRYSKVLYDKNEELLSVFLNEKEQFHIKTNAVPQRLKTAVLAYEDKDFYTHNGVDFSALLRAFRDNLFKAKRSGASTLTMQTIKLWGQNERTYFNKFKEMIQSFALENALSKEDILKLYLSNAPYGGNLVGYEAALLFYFDTQKEHLTWAQSALLAILPNQPGLINLEKNKPLLLQKRNALLKKLYEKNAFSKELYELSLKEPLPKFKARKNIAPHLALRMLNDENKVQISSIDKNLQLKFEEKAAQFSKKLKQQGIRNLAIILADTKSYKTLAYVGSQDFYDMKDLGQINGAAAKRSVGSILKPFLYALSIDEGLVGAKSLVLDVPTYFSNFSPKNANQKYYGLIPLDEALQKSLNVPFVALLQEYGYEKFFYKLREFLDFKEENYKQYGLSLILGTKEFSLEEMTKLYLGLGNYGVLANLSFLRDESLSGVKKMFSSGSASLTLEALKDVQRLGLERFNADKVISWKTGTSYGRKDAWAMGVTPKYTLGVWVGNFSGEENANLYGVSVAGELLFELFGLLDSTNLAFENKGLRQIKLDTPSKYRYDESLGGAYTLGLYPVEVKVLKTSPFLKKSFEFEGKKLDSLDENFTKAKTVVKFELPTFARSFLEKENITFKGDKNLKILYPKSNLKLILARDFDGKKPLIIKVANLNQQKLFWYLNKTLLYEGEKMELSLNLSLGEYELFIIGENGEFDTIKFSVEGPTLTRH</sequence>
<comment type="similarity">
    <text evidence="3">In the N-terminal section; belongs to the glycosyltransferase 51 family.</text>
</comment>
<dbReference type="GO" id="GO:0008658">
    <property type="term" value="F:penicillin binding"/>
    <property type="evidence" value="ECO:0007669"/>
    <property type="project" value="InterPro"/>
</dbReference>
<dbReference type="GeneID" id="52035937"/>
<comment type="caution">
    <text evidence="15">The sequence shown here is derived from an EMBL/GenBank/DDBJ whole genome shotgun (WGS) entry which is preliminary data.</text>
</comment>
<proteinExistence type="inferred from homology"/>
<dbReference type="GO" id="GO:0006508">
    <property type="term" value="P:proteolysis"/>
    <property type="evidence" value="ECO:0007669"/>
    <property type="project" value="UniProtKB-KW"/>
</dbReference>
<dbReference type="SUPFAM" id="SSF56601">
    <property type="entry name" value="beta-lactamase/transpeptidase-like"/>
    <property type="match status" value="1"/>
</dbReference>
<comment type="pathway">
    <text evidence="1">Cell wall biogenesis; peptidoglycan biosynthesis.</text>
</comment>
<dbReference type="InterPro" id="IPR012338">
    <property type="entry name" value="Beta-lactam/transpept-like"/>
</dbReference>
<evidence type="ECO:0000256" key="11">
    <source>
        <dbReference type="ARBA" id="ARBA00049902"/>
    </source>
</evidence>
<evidence type="ECO:0000256" key="9">
    <source>
        <dbReference type="ARBA" id="ARBA00023268"/>
    </source>
</evidence>
<evidence type="ECO:0000259" key="13">
    <source>
        <dbReference type="Pfam" id="PF00912"/>
    </source>
</evidence>
<feature type="domain" description="Penicillin-binding C-terminal" evidence="14">
    <location>
        <begin position="651"/>
        <end position="732"/>
    </location>
</feature>
<dbReference type="GO" id="GO:0008955">
    <property type="term" value="F:peptidoglycan glycosyltransferase activity"/>
    <property type="evidence" value="ECO:0007669"/>
    <property type="project" value="UniProtKB-EC"/>
</dbReference>
<evidence type="ECO:0000256" key="4">
    <source>
        <dbReference type="ARBA" id="ARBA00022645"/>
    </source>
</evidence>
<feature type="domain" description="Penicillin-binding protein transpeptidase" evidence="12">
    <location>
        <begin position="293"/>
        <end position="522"/>
    </location>
</feature>
<evidence type="ECO:0000256" key="8">
    <source>
        <dbReference type="ARBA" id="ARBA00022801"/>
    </source>
</evidence>
<dbReference type="SUPFAM" id="SSF53955">
    <property type="entry name" value="Lysozyme-like"/>
    <property type="match status" value="1"/>
</dbReference>
<evidence type="ECO:0000256" key="10">
    <source>
        <dbReference type="ARBA" id="ARBA00044770"/>
    </source>
</evidence>
<dbReference type="GO" id="GO:0009252">
    <property type="term" value="P:peptidoglycan biosynthetic process"/>
    <property type="evidence" value="ECO:0007669"/>
    <property type="project" value="InterPro"/>
</dbReference>
<dbReference type="InterPro" id="IPR036950">
    <property type="entry name" value="PBP_transglycosylase"/>
</dbReference>
<keyword evidence="7" id="KW-0808">Transferase</keyword>
<accession>A0AAX2UJW6</accession>
<dbReference type="Gene3D" id="3.40.710.10">
    <property type="entry name" value="DD-peptidase/beta-lactamase superfamily"/>
    <property type="match status" value="1"/>
</dbReference>
<evidence type="ECO:0000256" key="2">
    <source>
        <dbReference type="ARBA" id="ARBA00007090"/>
    </source>
</evidence>
<keyword evidence="6" id="KW-0328">Glycosyltransferase</keyword>
<dbReference type="EMBL" id="VDBS01000049">
    <property type="protein sequence ID" value="TNB56859.1"/>
    <property type="molecule type" value="Genomic_DNA"/>
</dbReference>
<dbReference type="Pfam" id="PF00912">
    <property type="entry name" value="Transgly"/>
    <property type="match status" value="1"/>
</dbReference>
<name>A0AAX2UJW6_9BACT</name>
<evidence type="ECO:0000256" key="5">
    <source>
        <dbReference type="ARBA" id="ARBA00022670"/>
    </source>
</evidence>
<dbReference type="Pfam" id="PF00905">
    <property type="entry name" value="Transpeptidase"/>
    <property type="match status" value="1"/>
</dbReference>
<dbReference type="GO" id="GO:0030288">
    <property type="term" value="C:outer membrane-bounded periplasmic space"/>
    <property type="evidence" value="ECO:0007669"/>
    <property type="project" value="TreeGrafter"/>
</dbReference>
<reference evidence="15 16" key="1">
    <citation type="submission" date="2019-05" db="EMBL/GenBank/DDBJ databases">
        <title>Draft genomes of eight strains of Campylobacter helveticus isolated from cats and a dog in New Zealand.</title>
        <authorList>
            <person name="Bojanic K."/>
            <person name="Midwinter A.C."/>
            <person name="Biggs P.J."/>
            <person name="Acke E."/>
            <person name="Cornelius A.J."/>
            <person name="Marshall J.C."/>
        </authorList>
    </citation>
    <scope>NUCLEOTIDE SEQUENCE [LARGE SCALE GENOMIC DNA]</scope>
    <source>
        <strain evidence="15 16">ACP123b</strain>
    </source>
</reference>
<keyword evidence="4" id="KW-0121">Carboxypeptidase</keyword>
<dbReference type="Gene3D" id="1.10.3810.10">
    <property type="entry name" value="Biosynthetic peptidoglycan transglycosylase-like"/>
    <property type="match status" value="1"/>
</dbReference>
<dbReference type="InterPro" id="IPR023346">
    <property type="entry name" value="Lysozyme-like_dom_sf"/>
</dbReference>
<dbReference type="KEGG" id="chv:CHELV3228_0011"/>
<evidence type="ECO:0000313" key="16">
    <source>
        <dbReference type="Proteomes" id="UP000306813"/>
    </source>
</evidence>
<dbReference type="PANTHER" id="PTHR32282:SF15">
    <property type="entry name" value="PENICILLIN-BINDING PROTEIN 1C"/>
    <property type="match status" value="1"/>
</dbReference>
<keyword evidence="5" id="KW-0645">Protease</keyword>
<evidence type="ECO:0000259" key="12">
    <source>
        <dbReference type="Pfam" id="PF00905"/>
    </source>
</evidence>
<evidence type="ECO:0000256" key="6">
    <source>
        <dbReference type="ARBA" id="ARBA00022676"/>
    </source>
</evidence>
<dbReference type="PANTHER" id="PTHR32282">
    <property type="entry name" value="BINDING PROTEIN TRANSPEPTIDASE, PUTATIVE-RELATED"/>
    <property type="match status" value="1"/>
</dbReference>
<evidence type="ECO:0000256" key="3">
    <source>
        <dbReference type="ARBA" id="ARBA00007739"/>
    </source>
</evidence>
<evidence type="ECO:0000313" key="15">
    <source>
        <dbReference type="EMBL" id="TNB56859.1"/>
    </source>
</evidence>
<feature type="domain" description="Glycosyl transferase family 51" evidence="13">
    <location>
        <begin position="46"/>
        <end position="217"/>
    </location>
</feature>
<dbReference type="InterPro" id="IPR001460">
    <property type="entry name" value="PCN-bd_Tpept"/>
</dbReference>
<organism evidence="15 16">
    <name type="scientific">Campylobacter helveticus</name>
    <dbReference type="NCBI Taxonomy" id="28898"/>
    <lineage>
        <taxon>Bacteria</taxon>
        <taxon>Pseudomonadati</taxon>
        <taxon>Campylobacterota</taxon>
        <taxon>Epsilonproteobacteria</taxon>
        <taxon>Campylobacterales</taxon>
        <taxon>Campylobacteraceae</taxon>
        <taxon>Campylobacter</taxon>
    </lineage>
</organism>
<dbReference type="InterPro" id="IPR009647">
    <property type="entry name" value="PBP_C"/>
</dbReference>
<dbReference type="InterPro" id="IPR011815">
    <property type="entry name" value="PBP_1c"/>
</dbReference>